<proteinExistence type="predicted"/>
<dbReference type="Proteomes" id="UP000054560">
    <property type="component" value="Unassembled WGS sequence"/>
</dbReference>
<organism evidence="1 2">
    <name type="scientific">Sphaeroforma arctica JP610</name>
    <dbReference type="NCBI Taxonomy" id="667725"/>
    <lineage>
        <taxon>Eukaryota</taxon>
        <taxon>Ichthyosporea</taxon>
        <taxon>Ichthyophonida</taxon>
        <taxon>Sphaeroforma</taxon>
    </lineage>
</organism>
<dbReference type="AlphaFoldDB" id="A0A0L0GH35"/>
<gene>
    <name evidence="1" type="ORF">SARC_00268</name>
</gene>
<reference evidence="1 2" key="1">
    <citation type="submission" date="2011-02" db="EMBL/GenBank/DDBJ databases">
        <title>The Genome Sequence of Sphaeroforma arctica JP610.</title>
        <authorList>
            <consortium name="The Broad Institute Genome Sequencing Platform"/>
            <person name="Russ C."/>
            <person name="Cuomo C."/>
            <person name="Young S.K."/>
            <person name="Zeng Q."/>
            <person name="Gargeya S."/>
            <person name="Alvarado L."/>
            <person name="Berlin A."/>
            <person name="Chapman S.B."/>
            <person name="Chen Z."/>
            <person name="Freedman E."/>
            <person name="Gellesch M."/>
            <person name="Goldberg J."/>
            <person name="Griggs A."/>
            <person name="Gujja S."/>
            <person name="Heilman E."/>
            <person name="Heiman D."/>
            <person name="Howarth C."/>
            <person name="Mehta T."/>
            <person name="Neiman D."/>
            <person name="Pearson M."/>
            <person name="Roberts A."/>
            <person name="Saif S."/>
            <person name="Shea T."/>
            <person name="Shenoy N."/>
            <person name="Sisk P."/>
            <person name="Stolte C."/>
            <person name="Sykes S."/>
            <person name="White J."/>
            <person name="Yandava C."/>
            <person name="Burger G."/>
            <person name="Gray M.W."/>
            <person name="Holland P.W.H."/>
            <person name="King N."/>
            <person name="Lang F.B.F."/>
            <person name="Roger A.J."/>
            <person name="Ruiz-Trillo I."/>
            <person name="Haas B."/>
            <person name="Nusbaum C."/>
            <person name="Birren B."/>
        </authorList>
    </citation>
    <scope>NUCLEOTIDE SEQUENCE [LARGE SCALE GENOMIC DNA]</scope>
    <source>
        <strain evidence="1 2">JP610</strain>
    </source>
</reference>
<evidence type="ECO:0000313" key="2">
    <source>
        <dbReference type="Proteomes" id="UP000054560"/>
    </source>
</evidence>
<dbReference type="GeneID" id="25900772"/>
<dbReference type="EMBL" id="KQ241603">
    <property type="protein sequence ID" value="KNC87638.1"/>
    <property type="molecule type" value="Genomic_DNA"/>
</dbReference>
<sequence length="210" mass="22659">MTACDCISQDVCDECTCNCKRGRCSVCNSACKKCKCACNGTNGARKRGRQKGFTKVVGKVQRTSSGHTSAKRACLDIAESIRALDTPSRAKSAPSETYTLSESQNFVTISTNSNERLNTIEISRTFGWSRNSRRALPSTELCTNNTEIQRTHPNGWSCMSQIVLKAATRVANIVYPADADALLRNIASSLGAASNPSEDVNKLPGGRVLN</sequence>
<keyword evidence="2" id="KW-1185">Reference proteome</keyword>
<dbReference type="RefSeq" id="XP_014161540.1">
    <property type="nucleotide sequence ID" value="XM_014306065.1"/>
</dbReference>
<protein>
    <submittedName>
        <fullName evidence="1">Uncharacterized protein</fullName>
    </submittedName>
</protein>
<accession>A0A0L0GH35</accession>
<evidence type="ECO:0000313" key="1">
    <source>
        <dbReference type="EMBL" id="KNC87638.1"/>
    </source>
</evidence>
<name>A0A0L0GH35_9EUKA</name>